<comment type="caution">
    <text evidence="2">The sequence shown here is derived from an EMBL/GenBank/DDBJ whole genome shotgun (WGS) entry which is preliminary data.</text>
</comment>
<reference evidence="2 3" key="1">
    <citation type="journal article" date="2016" name="Nat. Commun.">
        <title>Thousands of microbial genomes shed light on interconnected biogeochemical processes in an aquifer system.</title>
        <authorList>
            <person name="Anantharaman K."/>
            <person name="Brown C.T."/>
            <person name="Hug L.A."/>
            <person name="Sharon I."/>
            <person name="Castelle C.J."/>
            <person name="Probst A.J."/>
            <person name="Thomas B.C."/>
            <person name="Singh A."/>
            <person name="Wilkins M.J."/>
            <person name="Karaoz U."/>
            <person name="Brodie E.L."/>
            <person name="Williams K.H."/>
            <person name="Hubbard S.S."/>
            <person name="Banfield J.F."/>
        </authorList>
    </citation>
    <scope>NUCLEOTIDE SEQUENCE [LARGE SCALE GENOMIC DNA]</scope>
</reference>
<keyword evidence="1" id="KW-1133">Transmembrane helix</keyword>
<dbReference type="InterPro" id="IPR052928">
    <property type="entry name" value="Desiccation-related_membrane"/>
</dbReference>
<evidence type="ECO:0000313" key="2">
    <source>
        <dbReference type="EMBL" id="OGF20561.1"/>
    </source>
</evidence>
<accession>A0A1F5S2R5</accession>
<protein>
    <recommendedName>
        <fullName evidence="4">Gas vesicle protein</fullName>
    </recommendedName>
</protein>
<dbReference type="PANTHER" id="PTHR35792">
    <property type="entry name" value="GENERAL STRESS PROTEIN"/>
    <property type="match status" value="1"/>
</dbReference>
<feature type="transmembrane region" description="Helical" evidence="1">
    <location>
        <begin position="6"/>
        <end position="24"/>
    </location>
</feature>
<keyword evidence="1" id="KW-0812">Transmembrane</keyword>
<evidence type="ECO:0008006" key="4">
    <source>
        <dbReference type="Google" id="ProtNLM"/>
    </source>
</evidence>
<evidence type="ECO:0000313" key="3">
    <source>
        <dbReference type="Proteomes" id="UP000177407"/>
    </source>
</evidence>
<dbReference type="EMBL" id="MFGA01000023">
    <property type="protein sequence ID" value="OGF20561.1"/>
    <property type="molecule type" value="Genomic_DNA"/>
</dbReference>
<organism evidence="2 3">
    <name type="scientific">Candidatus Falkowbacteria bacterium RIFOXYA2_FULL_38_12</name>
    <dbReference type="NCBI Taxonomy" id="1797993"/>
    <lineage>
        <taxon>Bacteria</taxon>
        <taxon>Candidatus Falkowiibacteriota</taxon>
    </lineage>
</organism>
<name>A0A1F5S2R5_9BACT</name>
<dbReference type="AlphaFoldDB" id="A0A1F5S2R5"/>
<gene>
    <name evidence="2" type="ORF">A2257_04370</name>
</gene>
<proteinExistence type="predicted"/>
<keyword evidence="1" id="KW-0472">Membrane</keyword>
<sequence>MEKKTFFKGALIGALLGSVAALLSTDKTGKDRRKEIKGLSTNLFGKIVKEVEKAKGLSRDKYEMVVEKVVREYGKKRNLAKATLDDLADELKEKWGEIKKNLK</sequence>
<dbReference type="Proteomes" id="UP000177407">
    <property type="component" value="Unassembled WGS sequence"/>
</dbReference>
<evidence type="ECO:0000256" key="1">
    <source>
        <dbReference type="SAM" id="Phobius"/>
    </source>
</evidence>
<dbReference type="PANTHER" id="PTHR35792:SF1">
    <property type="entry name" value="SLL0268 PROTEIN"/>
    <property type="match status" value="1"/>
</dbReference>